<evidence type="ECO:0000256" key="1">
    <source>
        <dbReference type="ARBA" id="ARBA00004173"/>
    </source>
</evidence>
<evidence type="ECO:0000313" key="6">
    <source>
        <dbReference type="EMBL" id="CAF0739183.1"/>
    </source>
</evidence>
<dbReference type="EMBL" id="CAJOBB010000512">
    <property type="protein sequence ID" value="CAF3695982.1"/>
    <property type="molecule type" value="Genomic_DNA"/>
</dbReference>
<dbReference type="GO" id="GO:0005739">
    <property type="term" value="C:mitochondrion"/>
    <property type="evidence" value="ECO:0007669"/>
    <property type="project" value="UniProtKB-SubCell"/>
</dbReference>
<evidence type="ECO:0000313" key="8">
    <source>
        <dbReference type="Proteomes" id="UP000663860"/>
    </source>
</evidence>
<dbReference type="AlphaFoldDB" id="A0A813NFR2"/>
<comment type="caution">
    <text evidence="6">The sequence shown here is derived from an EMBL/GenBank/DDBJ whole genome shotgun (WGS) entry which is preliminary data.</text>
</comment>
<evidence type="ECO:0000256" key="3">
    <source>
        <dbReference type="ARBA" id="ARBA00022946"/>
    </source>
</evidence>
<proteinExistence type="inferred from homology"/>
<evidence type="ECO:0000259" key="5">
    <source>
        <dbReference type="Pfam" id="PF00472"/>
    </source>
</evidence>
<dbReference type="Proteomes" id="UP000663860">
    <property type="component" value="Unassembled WGS sequence"/>
</dbReference>
<dbReference type="InterPro" id="IPR000352">
    <property type="entry name" value="Pep_chain_release_fac_I"/>
</dbReference>
<feature type="domain" description="Prokaryotic-type class I peptide chain release factors" evidence="5">
    <location>
        <begin position="40"/>
        <end position="141"/>
    </location>
</feature>
<evidence type="ECO:0000256" key="4">
    <source>
        <dbReference type="ARBA" id="ARBA00023128"/>
    </source>
</evidence>
<dbReference type="InterPro" id="IPR052405">
    <property type="entry name" value="Mito_Transl_Release_Factor"/>
</dbReference>
<name>A0A813NFR2_9BILA</name>
<protein>
    <recommendedName>
        <fullName evidence="5">Prokaryotic-type class I peptide chain release factors domain-containing protein</fullName>
    </recommendedName>
</protein>
<keyword evidence="3" id="KW-0809">Transit peptide</keyword>
<comment type="similarity">
    <text evidence="2">Belongs to the prokaryotic/mitochondrial release factor family.</text>
</comment>
<dbReference type="PANTHER" id="PTHR46203:SF1">
    <property type="entry name" value="MITOCHONDRIAL TRANSLATION RELEASE FACTOR IN RESCUE"/>
    <property type="match status" value="1"/>
</dbReference>
<keyword evidence="4" id="KW-0496">Mitochondrion</keyword>
<dbReference type="GO" id="GO:0003747">
    <property type="term" value="F:translation release factor activity"/>
    <property type="evidence" value="ECO:0007669"/>
    <property type="project" value="InterPro"/>
</dbReference>
<reference evidence="6" key="1">
    <citation type="submission" date="2021-02" db="EMBL/GenBank/DDBJ databases">
        <authorList>
            <person name="Nowell W R."/>
        </authorList>
    </citation>
    <scope>NUCLEOTIDE SEQUENCE</scope>
</reference>
<dbReference type="Proteomes" id="UP000663868">
    <property type="component" value="Unassembled WGS sequence"/>
</dbReference>
<evidence type="ECO:0000313" key="7">
    <source>
        <dbReference type="EMBL" id="CAF3695982.1"/>
    </source>
</evidence>
<dbReference type="Pfam" id="PF00472">
    <property type="entry name" value="RF-1"/>
    <property type="match status" value="1"/>
</dbReference>
<organism evidence="6 8">
    <name type="scientific">Adineta steineri</name>
    <dbReference type="NCBI Taxonomy" id="433720"/>
    <lineage>
        <taxon>Eukaryota</taxon>
        <taxon>Metazoa</taxon>
        <taxon>Spiralia</taxon>
        <taxon>Gnathifera</taxon>
        <taxon>Rotifera</taxon>
        <taxon>Eurotatoria</taxon>
        <taxon>Bdelloidea</taxon>
        <taxon>Adinetida</taxon>
        <taxon>Adinetidae</taxon>
        <taxon>Adineta</taxon>
    </lineage>
</organism>
<dbReference type="PANTHER" id="PTHR46203">
    <property type="entry name" value="PROBABLE PEPTIDE CHAIN RELEASE FACTOR C12ORF65"/>
    <property type="match status" value="1"/>
</dbReference>
<dbReference type="InterPro" id="IPR045853">
    <property type="entry name" value="Pep_chain_release_fac_I_sf"/>
</dbReference>
<comment type="subcellular location">
    <subcellularLocation>
        <location evidence="1">Mitochondrion</location>
    </subcellularLocation>
</comment>
<accession>A0A813NFR2</accession>
<dbReference type="EMBL" id="CAJNOE010000018">
    <property type="protein sequence ID" value="CAF0739183.1"/>
    <property type="molecule type" value="Genomic_DNA"/>
</dbReference>
<evidence type="ECO:0000256" key="2">
    <source>
        <dbReference type="ARBA" id="ARBA00010835"/>
    </source>
</evidence>
<sequence>MMNLNLCFYNYIHRFAYLSIRTRFVSTALPDSWYKRLPPIDEKDIEEKAIKGSGPGGQAINKTHNCCQIKHIPTGIVVTCQQTRFLEKNRLLARRQLQEKLDVLHNGEESLVAQYKREKSEKKDAKRLETKKTLEKKRTFKSEQDIYLNNDQLPDKSIK</sequence>
<dbReference type="SUPFAM" id="SSF75620">
    <property type="entry name" value="Release factor"/>
    <property type="match status" value="1"/>
</dbReference>
<gene>
    <name evidence="6" type="ORF">IZO911_LOCUS3420</name>
    <name evidence="7" type="ORF">KXQ929_LOCUS10696</name>
</gene>
<dbReference type="Gene3D" id="3.30.160.20">
    <property type="match status" value="1"/>
</dbReference>